<keyword evidence="3" id="KW-1185">Reference proteome</keyword>
<feature type="domain" description="Cupin type-2" evidence="1">
    <location>
        <begin position="80"/>
        <end position="140"/>
    </location>
</feature>
<evidence type="ECO:0000259" key="1">
    <source>
        <dbReference type="Pfam" id="PF07883"/>
    </source>
</evidence>
<name>A0AAD4KGD9_9EURO</name>
<dbReference type="SUPFAM" id="SSF51182">
    <property type="entry name" value="RmlC-like cupins"/>
    <property type="match status" value="1"/>
</dbReference>
<protein>
    <submittedName>
        <fullName evidence="2">Cupin domain protein</fullName>
    </submittedName>
</protein>
<dbReference type="RefSeq" id="XP_046067770.1">
    <property type="nucleotide sequence ID" value="XM_046210036.1"/>
</dbReference>
<evidence type="ECO:0000313" key="3">
    <source>
        <dbReference type="Proteomes" id="UP001201262"/>
    </source>
</evidence>
<reference evidence="2" key="1">
    <citation type="submission" date="2021-12" db="EMBL/GenBank/DDBJ databases">
        <title>Convergent genome expansion in fungi linked to evolution of root-endophyte symbiosis.</title>
        <authorList>
            <consortium name="DOE Joint Genome Institute"/>
            <person name="Ke Y.-H."/>
            <person name="Bonito G."/>
            <person name="Liao H.-L."/>
            <person name="Looney B."/>
            <person name="Rojas-Flechas A."/>
            <person name="Nash J."/>
            <person name="Hameed K."/>
            <person name="Schadt C."/>
            <person name="Martin F."/>
            <person name="Crous P.W."/>
            <person name="Miettinen O."/>
            <person name="Magnuson J.K."/>
            <person name="Labbe J."/>
            <person name="Jacobson D."/>
            <person name="Doktycz M.J."/>
            <person name="Veneault-Fourrey C."/>
            <person name="Kuo A."/>
            <person name="Mondo S."/>
            <person name="Calhoun S."/>
            <person name="Riley R."/>
            <person name="Ohm R."/>
            <person name="LaButti K."/>
            <person name="Andreopoulos B."/>
            <person name="Pangilinan J."/>
            <person name="Nolan M."/>
            <person name="Tritt A."/>
            <person name="Clum A."/>
            <person name="Lipzen A."/>
            <person name="Daum C."/>
            <person name="Barry K."/>
            <person name="Grigoriev I.V."/>
            <person name="Vilgalys R."/>
        </authorList>
    </citation>
    <scope>NUCLEOTIDE SEQUENCE</scope>
    <source>
        <strain evidence="2">PMI_201</strain>
    </source>
</reference>
<dbReference type="GeneID" id="70240323"/>
<evidence type="ECO:0000313" key="2">
    <source>
        <dbReference type="EMBL" id="KAH8691678.1"/>
    </source>
</evidence>
<dbReference type="InterPro" id="IPR013096">
    <property type="entry name" value="Cupin_2"/>
</dbReference>
<organism evidence="2 3">
    <name type="scientific">Talaromyces proteolyticus</name>
    <dbReference type="NCBI Taxonomy" id="1131652"/>
    <lineage>
        <taxon>Eukaryota</taxon>
        <taxon>Fungi</taxon>
        <taxon>Dikarya</taxon>
        <taxon>Ascomycota</taxon>
        <taxon>Pezizomycotina</taxon>
        <taxon>Eurotiomycetes</taxon>
        <taxon>Eurotiomycetidae</taxon>
        <taxon>Eurotiales</taxon>
        <taxon>Trichocomaceae</taxon>
        <taxon>Talaromyces</taxon>
        <taxon>Talaromyces sect. Bacilispori</taxon>
    </lineage>
</organism>
<dbReference type="InterPro" id="IPR011051">
    <property type="entry name" value="RmlC_Cupin_sf"/>
</dbReference>
<dbReference type="InterPro" id="IPR047142">
    <property type="entry name" value="OryJ/VirC-like"/>
</dbReference>
<sequence length="148" mass="16702">LRDIKRYITTHDEAGRSVFAKSLDDNPPAAVNPTPASLFLCYATQNFPVEIQQEKDIERYKQFIKNPPGIIVPGGSAARIVDFPPSYTSAMHRTVSVNYNFVIEGEIEIILDSEQTRLMKPGDVLVQRAINHYWRNPSSTKWARIAAV</sequence>
<dbReference type="Proteomes" id="UP001201262">
    <property type="component" value="Unassembled WGS sequence"/>
</dbReference>
<dbReference type="Pfam" id="PF07883">
    <property type="entry name" value="Cupin_2"/>
    <property type="match status" value="1"/>
</dbReference>
<gene>
    <name evidence="2" type="ORF">BGW36DRAFT_257720</name>
</gene>
<dbReference type="PANTHER" id="PTHR36156:SF3">
    <property type="entry name" value="CUPIN 2 CONSERVED BARREL DOMAIN-CONTAINING PROTEIN"/>
    <property type="match status" value="1"/>
</dbReference>
<dbReference type="Gene3D" id="2.60.120.10">
    <property type="entry name" value="Jelly Rolls"/>
    <property type="match status" value="1"/>
</dbReference>
<dbReference type="EMBL" id="JAJTJA010000012">
    <property type="protein sequence ID" value="KAH8691678.1"/>
    <property type="molecule type" value="Genomic_DNA"/>
</dbReference>
<feature type="non-terminal residue" evidence="2">
    <location>
        <position position="148"/>
    </location>
</feature>
<dbReference type="InterPro" id="IPR014710">
    <property type="entry name" value="RmlC-like_jellyroll"/>
</dbReference>
<feature type="non-terminal residue" evidence="2">
    <location>
        <position position="1"/>
    </location>
</feature>
<dbReference type="CDD" id="cd02231">
    <property type="entry name" value="cupin_BLL6423-like"/>
    <property type="match status" value="1"/>
</dbReference>
<proteinExistence type="predicted"/>
<dbReference type="AlphaFoldDB" id="A0AAD4KGD9"/>
<comment type="caution">
    <text evidence="2">The sequence shown here is derived from an EMBL/GenBank/DDBJ whole genome shotgun (WGS) entry which is preliminary data.</text>
</comment>
<accession>A0AAD4KGD9</accession>
<dbReference type="PANTHER" id="PTHR36156">
    <property type="entry name" value="SLR2101 PROTEIN"/>
    <property type="match status" value="1"/>
</dbReference>